<comment type="caution">
    <text evidence="8">The sequence shown here is derived from an EMBL/GenBank/DDBJ whole genome shotgun (WGS) entry which is preliminary data.</text>
</comment>
<keyword evidence="8" id="KW-0808">Transferase</keyword>
<dbReference type="InterPro" id="IPR011009">
    <property type="entry name" value="Kinase-like_dom_sf"/>
</dbReference>
<keyword evidence="5" id="KW-0496">Mitochondrion</keyword>
<dbReference type="OMA" id="WNGAVPP"/>
<proteinExistence type="inferred from homology"/>
<dbReference type="InterPro" id="IPR051035">
    <property type="entry name" value="Mito_inheritance_9"/>
</dbReference>
<dbReference type="Proteomes" id="UP000030104">
    <property type="component" value="Unassembled WGS sequence"/>
</dbReference>
<keyword evidence="4" id="KW-0809">Transit peptide</keyword>
<evidence type="ECO:0000256" key="6">
    <source>
        <dbReference type="ARBA" id="ARBA00031849"/>
    </source>
</evidence>
<reference evidence="8 9" key="1">
    <citation type="journal article" date="2015" name="Mol. Plant Microbe Interact.">
        <title>Genome, transcriptome, and functional analyses of Penicillium expansum provide new insights into secondary metabolism and pathogenicity.</title>
        <authorList>
            <person name="Ballester A.R."/>
            <person name="Marcet-Houben M."/>
            <person name="Levin E."/>
            <person name="Sela N."/>
            <person name="Selma-Lazaro C."/>
            <person name="Carmona L."/>
            <person name="Wisniewski M."/>
            <person name="Droby S."/>
            <person name="Gonzalez-Candelas L."/>
            <person name="Gabaldon T."/>
        </authorList>
    </citation>
    <scope>NUCLEOTIDE SEQUENCE [LARGE SCALE GENOMIC DNA]</scope>
    <source>
        <strain evidence="8 9">PHI-1</strain>
    </source>
</reference>
<feature type="domain" description="Aminoglycoside phosphotransferase" evidence="7">
    <location>
        <begin position="269"/>
        <end position="326"/>
    </location>
</feature>
<keyword evidence="9" id="KW-1185">Reference proteome</keyword>
<sequence length="543" mass="61709">MIGSDPESFYNYSAQRWLWNESEQLRRRYIQFDLDALIQIAEEAAGHDAVCLNLSRLPEGNFNKVFLATMQDGKQLVVKIPNPNSGPAYYTTASEVATMQFILKIKEKLHVPVPKVLAYCSRAGESRLGAEYIVMEKAGGIELGRVWDDLKPNDKLAIVKQIAHITCNLAQFRFPHYGALYRRDDIELFESKAIDDDFAVGPTVNRAWFDNGRGEVDVYRGPWTSADDVMEALVHREKACLKKFSTFPRDCQQGIFGGPGCYNPTHKAKLSVLQDFLKIYRYITPQDKNISAGMIWHNDLHTENIFVDINNPSQITSIIDWQCVPVYPMFLIAHHPSLIEYDGPRVNGFVKPELPKDLDSLDPNAKKSAKATYAAQLFWLSYEIQVQKAVPELLHAFRYKDTLPGQILGTIASTYGDGEPYIQSLLADISEEDVWKQVVGVNAAGDSIVPCPLHYSKEDIANQQMDYEKWQKDIERKARVIDELGVYPGWNGAVPPDQYDEVFRRLTASKQNFLLGESAKDEEMALWEKLWPFQDAPLRQDSD</sequence>
<comment type="subcellular location">
    <subcellularLocation>
        <location evidence="1">Mitochondrion</location>
    </subcellularLocation>
</comment>
<dbReference type="InterPro" id="IPR002575">
    <property type="entry name" value="Aminoglycoside_PTrfase"/>
</dbReference>
<name>A0A0A2L3Z8_PENIT</name>
<dbReference type="OrthoDB" id="2831558at2759"/>
<accession>A0A0A2L3Z8</accession>
<evidence type="ECO:0000313" key="8">
    <source>
        <dbReference type="EMBL" id="KGO74684.1"/>
    </source>
</evidence>
<dbReference type="HOGENOM" id="CLU_019189_13_1_1"/>
<dbReference type="EMBL" id="JQGA01000588">
    <property type="protein sequence ID" value="KGO74684.1"/>
    <property type="molecule type" value="Genomic_DNA"/>
</dbReference>
<dbReference type="Gene3D" id="3.30.200.20">
    <property type="entry name" value="Phosphorylase Kinase, domain 1"/>
    <property type="match status" value="1"/>
</dbReference>
<evidence type="ECO:0000256" key="5">
    <source>
        <dbReference type="ARBA" id="ARBA00023128"/>
    </source>
</evidence>
<dbReference type="PhylomeDB" id="A0A0A2L3Z8"/>
<dbReference type="GO" id="GO:0005739">
    <property type="term" value="C:mitochondrion"/>
    <property type="evidence" value="ECO:0007669"/>
    <property type="project" value="UniProtKB-SubCell"/>
</dbReference>
<evidence type="ECO:0000256" key="1">
    <source>
        <dbReference type="ARBA" id="ARBA00004173"/>
    </source>
</evidence>
<evidence type="ECO:0000256" key="4">
    <source>
        <dbReference type="ARBA" id="ARBA00022946"/>
    </source>
</evidence>
<gene>
    <name evidence="8" type="ORF">PITC_082930</name>
</gene>
<dbReference type="PANTHER" id="PTHR36091:SF1">
    <property type="entry name" value="ALTERED INHERITANCE OF MITOCHONDRIA PROTEIN 9, MITOCHONDRIAL"/>
    <property type="match status" value="1"/>
</dbReference>
<dbReference type="PANTHER" id="PTHR36091">
    <property type="entry name" value="ALTERED INHERITANCE OF MITOCHONDRIA PROTEIN 9, MITOCHONDRIAL"/>
    <property type="match status" value="1"/>
</dbReference>
<feature type="domain" description="Aminoglycoside phosphotransferase" evidence="7">
    <location>
        <begin position="55"/>
        <end position="191"/>
    </location>
</feature>
<dbReference type="Pfam" id="PF01636">
    <property type="entry name" value="APH"/>
    <property type="match status" value="2"/>
</dbReference>
<evidence type="ECO:0000313" key="9">
    <source>
        <dbReference type="Proteomes" id="UP000030104"/>
    </source>
</evidence>
<evidence type="ECO:0000256" key="3">
    <source>
        <dbReference type="ARBA" id="ARBA00016197"/>
    </source>
</evidence>
<evidence type="ECO:0000259" key="7">
    <source>
        <dbReference type="Pfam" id="PF01636"/>
    </source>
</evidence>
<comment type="similarity">
    <text evidence="2">Belongs to the AIM9 family.</text>
</comment>
<dbReference type="SUPFAM" id="SSF56112">
    <property type="entry name" value="Protein kinase-like (PK-like)"/>
    <property type="match status" value="1"/>
</dbReference>
<dbReference type="AlphaFoldDB" id="A0A0A2L3Z8"/>
<protein>
    <recommendedName>
        <fullName evidence="3">Altered inheritance of mitochondria protein 9, mitochondrial</fullName>
    </recommendedName>
    <alternativeName>
        <fullName evidence="6">Found in mitochondrial proteome protein 29</fullName>
    </alternativeName>
</protein>
<organism evidence="8 9">
    <name type="scientific">Penicillium italicum</name>
    <name type="common">Blue mold</name>
    <dbReference type="NCBI Taxonomy" id="40296"/>
    <lineage>
        <taxon>Eukaryota</taxon>
        <taxon>Fungi</taxon>
        <taxon>Dikarya</taxon>
        <taxon>Ascomycota</taxon>
        <taxon>Pezizomycotina</taxon>
        <taxon>Eurotiomycetes</taxon>
        <taxon>Eurotiomycetidae</taxon>
        <taxon>Eurotiales</taxon>
        <taxon>Aspergillaceae</taxon>
        <taxon>Penicillium</taxon>
    </lineage>
</organism>
<evidence type="ECO:0000256" key="2">
    <source>
        <dbReference type="ARBA" id="ARBA00005543"/>
    </source>
</evidence>
<dbReference type="GO" id="GO:0016740">
    <property type="term" value="F:transferase activity"/>
    <property type="evidence" value="ECO:0007669"/>
    <property type="project" value="UniProtKB-KW"/>
</dbReference>